<dbReference type="InterPro" id="IPR002885">
    <property type="entry name" value="PPR_rpt"/>
</dbReference>
<organism evidence="4 5">
    <name type="scientific">Marchantia polymorpha subsp. ruderalis</name>
    <dbReference type="NCBI Taxonomy" id="1480154"/>
    <lineage>
        <taxon>Eukaryota</taxon>
        <taxon>Viridiplantae</taxon>
        <taxon>Streptophyta</taxon>
        <taxon>Embryophyta</taxon>
        <taxon>Marchantiophyta</taxon>
        <taxon>Marchantiopsida</taxon>
        <taxon>Marchantiidae</taxon>
        <taxon>Marchantiales</taxon>
        <taxon>Marchantiaceae</taxon>
        <taxon>Marchantia</taxon>
    </lineage>
</organism>
<dbReference type="EMBL" id="LVLJ01003151">
    <property type="protein sequence ID" value="OAE22568.1"/>
    <property type="molecule type" value="Genomic_DNA"/>
</dbReference>
<evidence type="ECO:0000313" key="4">
    <source>
        <dbReference type="EMBL" id="OAE22568.1"/>
    </source>
</evidence>
<keyword evidence="2" id="KW-0677">Repeat</keyword>
<feature type="repeat" description="PPR" evidence="3">
    <location>
        <begin position="676"/>
        <end position="710"/>
    </location>
</feature>
<feature type="repeat" description="PPR" evidence="3">
    <location>
        <begin position="394"/>
        <end position="428"/>
    </location>
</feature>
<feature type="repeat" description="PPR" evidence="3">
    <location>
        <begin position="641"/>
        <end position="675"/>
    </location>
</feature>
<dbReference type="AlphaFoldDB" id="A0A176VNS6"/>
<proteinExistence type="inferred from homology"/>
<dbReference type="PANTHER" id="PTHR47447">
    <property type="entry name" value="OS03G0856100 PROTEIN"/>
    <property type="match status" value="1"/>
</dbReference>
<keyword evidence="5" id="KW-1185">Reference proteome</keyword>
<name>A0A176VNS6_MARPO</name>
<evidence type="ECO:0000256" key="2">
    <source>
        <dbReference type="ARBA" id="ARBA00022737"/>
    </source>
</evidence>
<evidence type="ECO:0000313" key="5">
    <source>
        <dbReference type="Proteomes" id="UP000077202"/>
    </source>
</evidence>
<evidence type="ECO:0008006" key="6">
    <source>
        <dbReference type="Google" id="ProtNLM"/>
    </source>
</evidence>
<dbReference type="NCBIfam" id="TIGR00756">
    <property type="entry name" value="PPR"/>
    <property type="match status" value="6"/>
</dbReference>
<dbReference type="SUPFAM" id="SSF81901">
    <property type="entry name" value="HCP-like"/>
    <property type="match status" value="1"/>
</dbReference>
<comment type="similarity">
    <text evidence="1">Belongs to the PPR family. P subfamily.</text>
</comment>
<sequence length="844" mass="93396">MLDGPFPSSLVTYLVPGLSAISNITSTAVATKRKRCGQIANRSAQKTRTGVREDVTLRSNATWNLEWIDLAVGCLGPCLPQAVEEEDEERLCNSGMSFAAADHRPIDMERLRVLHSTLLSSSSSCTVLQPELRIVVNVSRVDDRRVSGDVNSDLSSKEFLLRADANSKSSAQARCLLFSNSQLVCRPLSSSAWSSSLRAAGSFRGARHVDDLQDQLGRRVHGFCALTETGAGTPTMEPETVAAGRSTPGDLHLPKLVNPTSELVDSVCKIVESQGWTPEAIKELDEAMEVVSPHLVLLIVKRISGDAMLAWNFFRWARQKSSNRFSLRAYAVLLECLGRARNLELVEEVMKLVVEDGHRKSIWPYNIVLKCFADNVDTALHFWGLMKQVECRPTVVTYTRLIDILVRHGRIEAASEIFKEMLQAGCPPNISTYNVLIHAFGEAGQPEAALDLFDKLSELGCKPNYSTFHTLIAMHVKAGNREAALKYYNMLKDAGLDVRDHTDQALRESPVDGKSSTEGEEAGEGIAGALSAPAVAVEASRILSAGALVKLMEDEHPNSIGDKLDKVNPRIYPRLVVQVLQRVKSPETALKFFDWAGRQPNFQHNEFTYSKIISILGRSLVNSETIDRILTDMQQRGIKINSQIFTALITCYGRAKSIDGALQLFQQMKEWGCTPDTITYTSLIHLLAKHGRHEHATEMFKEMQQAGCAPNALTYSVIIYNHLKSGQVTEALELLTKMPELGCKPTSITYASLIHHCAKNGQVDVAKELMERMESQGLKPLRASVSALDSALRTAGRVEEAEAIDRKLKRERVWDDTYRVPTEEVARELVFKHFLAGQAETAQS</sequence>
<accession>A0A176VNS6</accession>
<dbReference type="Gene3D" id="1.25.40.10">
    <property type="entry name" value="Tetratricopeptide repeat domain"/>
    <property type="match status" value="3"/>
</dbReference>
<dbReference type="Pfam" id="PF13812">
    <property type="entry name" value="PPR_3"/>
    <property type="match status" value="1"/>
</dbReference>
<dbReference type="Pfam" id="PF01535">
    <property type="entry name" value="PPR"/>
    <property type="match status" value="2"/>
</dbReference>
<protein>
    <recommendedName>
        <fullName evidence="6">Pentacotripeptide-repeat region of PRORP domain-containing protein</fullName>
    </recommendedName>
</protein>
<feature type="repeat" description="PPR" evidence="3">
    <location>
        <begin position="711"/>
        <end position="745"/>
    </location>
</feature>
<evidence type="ECO:0000256" key="3">
    <source>
        <dbReference type="PROSITE-ProRule" id="PRU00708"/>
    </source>
</evidence>
<dbReference type="PANTHER" id="PTHR47447:SF28">
    <property type="entry name" value="PENTACOTRIPEPTIDE-REPEAT REGION OF PRORP DOMAIN-CONTAINING PROTEIN"/>
    <property type="match status" value="1"/>
</dbReference>
<comment type="caution">
    <text evidence="4">The sequence shown here is derived from an EMBL/GenBank/DDBJ whole genome shotgun (WGS) entry which is preliminary data.</text>
</comment>
<feature type="repeat" description="PPR" evidence="3">
    <location>
        <begin position="746"/>
        <end position="780"/>
    </location>
</feature>
<dbReference type="PROSITE" id="PS51375">
    <property type="entry name" value="PPR"/>
    <property type="match status" value="6"/>
</dbReference>
<evidence type="ECO:0000256" key="1">
    <source>
        <dbReference type="ARBA" id="ARBA00007626"/>
    </source>
</evidence>
<gene>
    <name evidence="4" type="ORF">AXG93_731s1110</name>
</gene>
<dbReference type="InterPro" id="IPR011990">
    <property type="entry name" value="TPR-like_helical_dom_sf"/>
</dbReference>
<dbReference type="Pfam" id="PF12854">
    <property type="entry name" value="PPR_1"/>
    <property type="match status" value="1"/>
</dbReference>
<dbReference type="Pfam" id="PF13041">
    <property type="entry name" value="PPR_2"/>
    <property type="match status" value="2"/>
</dbReference>
<reference evidence="4" key="1">
    <citation type="submission" date="2016-03" db="EMBL/GenBank/DDBJ databases">
        <title>Mechanisms controlling the formation of the plant cell surface in tip-growing cells are functionally conserved among land plants.</title>
        <authorList>
            <person name="Honkanen S."/>
            <person name="Jones V.A."/>
            <person name="Morieri G."/>
            <person name="Champion C."/>
            <person name="Hetherington A.J."/>
            <person name="Kelly S."/>
            <person name="Saint-Marcoux D."/>
            <person name="Proust H."/>
            <person name="Prescott H."/>
            <person name="Dolan L."/>
        </authorList>
    </citation>
    <scope>NUCLEOTIDE SEQUENCE [LARGE SCALE GENOMIC DNA]</scope>
    <source>
        <tissue evidence="4">Whole gametophyte</tissue>
    </source>
</reference>
<dbReference type="Proteomes" id="UP000077202">
    <property type="component" value="Unassembled WGS sequence"/>
</dbReference>
<feature type="repeat" description="PPR" evidence="3">
    <location>
        <begin position="429"/>
        <end position="463"/>
    </location>
</feature>